<evidence type="ECO:0000313" key="1">
    <source>
        <dbReference type="EMBL" id="PKW15223.1"/>
    </source>
</evidence>
<proteinExistence type="predicted"/>
<dbReference type="AlphaFoldDB" id="A0A2N3XX24"/>
<accession>A0A2N3XX24</accession>
<dbReference type="Proteomes" id="UP000233786">
    <property type="component" value="Unassembled WGS sequence"/>
</dbReference>
<dbReference type="STRING" id="994479.GCA_000194155_02527"/>
<comment type="caution">
    <text evidence="1">The sequence shown here is derived from an EMBL/GenBank/DDBJ whole genome shotgun (WGS) entry which is preliminary data.</text>
</comment>
<evidence type="ECO:0000313" key="2">
    <source>
        <dbReference type="Proteomes" id="UP000233786"/>
    </source>
</evidence>
<reference evidence="1" key="1">
    <citation type="submission" date="2017-12" db="EMBL/GenBank/DDBJ databases">
        <title>Sequencing the genomes of 1000 Actinobacteria strains.</title>
        <authorList>
            <person name="Klenk H.-P."/>
        </authorList>
    </citation>
    <scope>NUCLEOTIDE SEQUENCE [LARGE SCALE GENOMIC DNA]</scope>
    <source>
        <strain evidence="1">DSM 44228</strain>
    </source>
</reference>
<gene>
    <name evidence="1" type="ORF">A8926_2914</name>
</gene>
<sequence length="61" mass="6937">MMRAALRSGLFFLTFVHVAVGSWTLFFPRSFYGGIPTVDDYPPFNVEHRQHGKVHGTVIVE</sequence>
<protein>
    <submittedName>
        <fullName evidence="1">Uncharacterized protein</fullName>
    </submittedName>
</protein>
<dbReference type="OrthoDB" id="74134at2"/>
<dbReference type="EMBL" id="PJNB01000001">
    <property type="protein sequence ID" value="PKW15223.1"/>
    <property type="molecule type" value="Genomic_DNA"/>
</dbReference>
<keyword evidence="2" id="KW-1185">Reference proteome</keyword>
<organism evidence="1 2">
    <name type="scientific">Saccharopolyspora spinosa</name>
    <dbReference type="NCBI Taxonomy" id="60894"/>
    <lineage>
        <taxon>Bacteria</taxon>
        <taxon>Bacillati</taxon>
        <taxon>Actinomycetota</taxon>
        <taxon>Actinomycetes</taxon>
        <taxon>Pseudonocardiales</taxon>
        <taxon>Pseudonocardiaceae</taxon>
        <taxon>Saccharopolyspora</taxon>
    </lineage>
</organism>
<name>A0A2N3XX24_SACSN</name>
<dbReference type="RefSeq" id="WP_049887592.1">
    <property type="nucleotide sequence ID" value="NZ_CP061007.1"/>
</dbReference>